<name>A0AAV1N6F1_SCOSC</name>
<gene>
    <name evidence="1" type="ORF">FSCOSCO3_A011954</name>
</gene>
<comment type="caution">
    <text evidence="1">The sequence shown here is derived from an EMBL/GenBank/DDBJ whole genome shotgun (WGS) entry which is preliminary data.</text>
</comment>
<sequence length="101" mass="11279">MEEHNKKTQLTFYPPSDEKLIAAFAFPSLSVRIEGKGDGFLPVTHCINPMIDVAFGQSERRNVNSRLRLDCAEYDLACPLTVTIFSRRTGAYEELLVASAV</sequence>
<dbReference type="Proteomes" id="UP001314229">
    <property type="component" value="Unassembled WGS sequence"/>
</dbReference>
<protein>
    <submittedName>
        <fullName evidence="1">Uncharacterized protein</fullName>
    </submittedName>
</protein>
<evidence type="ECO:0000313" key="1">
    <source>
        <dbReference type="EMBL" id="CAK6954077.1"/>
    </source>
</evidence>
<accession>A0AAV1N6F1</accession>
<dbReference type="EMBL" id="CAWUFR010000015">
    <property type="protein sequence ID" value="CAK6954077.1"/>
    <property type="molecule type" value="Genomic_DNA"/>
</dbReference>
<evidence type="ECO:0000313" key="2">
    <source>
        <dbReference type="Proteomes" id="UP001314229"/>
    </source>
</evidence>
<keyword evidence="2" id="KW-1185">Reference proteome</keyword>
<proteinExistence type="predicted"/>
<dbReference type="AlphaFoldDB" id="A0AAV1N6F1"/>
<organism evidence="1 2">
    <name type="scientific">Scomber scombrus</name>
    <name type="common">Atlantic mackerel</name>
    <name type="synonym">Scomber vernalis</name>
    <dbReference type="NCBI Taxonomy" id="13677"/>
    <lineage>
        <taxon>Eukaryota</taxon>
        <taxon>Metazoa</taxon>
        <taxon>Chordata</taxon>
        <taxon>Craniata</taxon>
        <taxon>Vertebrata</taxon>
        <taxon>Euteleostomi</taxon>
        <taxon>Actinopterygii</taxon>
        <taxon>Neopterygii</taxon>
        <taxon>Teleostei</taxon>
        <taxon>Neoteleostei</taxon>
        <taxon>Acanthomorphata</taxon>
        <taxon>Pelagiaria</taxon>
        <taxon>Scombriformes</taxon>
        <taxon>Scombridae</taxon>
        <taxon>Scomber</taxon>
    </lineage>
</organism>
<reference evidence="1 2" key="1">
    <citation type="submission" date="2024-01" db="EMBL/GenBank/DDBJ databases">
        <authorList>
            <person name="Alioto T."/>
            <person name="Alioto T."/>
            <person name="Gomez Garrido J."/>
        </authorList>
    </citation>
    <scope>NUCLEOTIDE SEQUENCE [LARGE SCALE GENOMIC DNA]</scope>
</reference>